<dbReference type="CDD" id="cd23705">
    <property type="entry name" value="Flattop"/>
    <property type="match status" value="1"/>
</dbReference>
<feature type="region of interest" description="Disordered" evidence="5">
    <location>
        <begin position="98"/>
        <end position="190"/>
    </location>
</feature>
<accession>A0A8C9YRV2</accession>
<evidence type="ECO:0000313" key="7">
    <source>
        <dbReference type="Proteomes" id="UP000694568"/>
    </source>
</evidence>
<evidence type="ECO:0000256" key="5">
    <source>
        <dbReference type="SAM" id="MobiDB-lite"/>
    </source>
</evidence>
<protein>
    <recommendedName>
        <fullName evidence="2">Protein Flattop</fullName>
    </recommendedName>
    <alternativeName>
        <fullName evidence="3">Cilia- and flagella-associated protein 126</fullName>
    </alternativeName>
</protein>
<evidence type="ECO:0000256" key="1">
    <source>
        <dbReference type="ARBA" id="ARBA00009887"/>
    </source>
</evidence>
<dbReference type="PANTHER" id="PTHR34639">
    <property type="entry name" value="PROTEIN FLATTOP"/>
    <property type="match status" value="1"/>
</dbReference>
<feature type="compositionally biased region" description="Basic and acidic residues" evidence="5">
    <location>
        <begin position="180"/>
        <end position="190"/>
    </location>
</feature>
<dbReference type="InterPro" id="IPR038797">
    <property type="entry name" value="Fltp"/>
</dbReference>
<sequence length="190" mass="21200">MFYCFTLTYYFNSHPQYDSAFKPRRLQNWCETNVKHFKERPTAHEGHTTFIADDKGHLLPGVVKKGSAWTDFKGTWDLPARIPAHRINPTGRSVDGLNMLKSWGIDPQHTGKSQPRRGSKDTDRLQAVGQQTNEDVQQDSAALCSAAEPVLDSRPDTGKVRPASNVSAEAASQEGPTSSEHGHKDEQQEQ</sequence>
<evidence type="ECO:0000313" key="6">
    <source>
        <dbReference type="Ensembl" id="ENSSLUP00000028923.1"/>
    </source>
</evidence>
<dbReference type="Proteomes" id="UP000694568">
    <property type="component" value="Unplaced"/>
</dbReference>
<evidence type="ECO:0000256" key="3">
    <source>
        <dbReference type="ARBA" id="ARBA00033306"/>
    </source>
</evidence>
<dbReference type="GO" id="GO:0036064">
    <property type="term" value="C:ciliary basal body"/>
    <property type="evidence" value="ECO:0007669"/>
    <property type="project" value="TreeGrafter"/>
</dbReference>
<comment type="similarity">
    <text evidence="1">Belongs to the Flattop family.</text>
</comment>
<evidence type="ECO:0000256" key="4">
    <source>
        <dbReference type="ARBA" id="ARBA00045261"/>
    </source>
</evidence>
<evidence type="ECO:0000256" key="2">
    <source>
        <dbReference type="ARBA" id="ARBA00019181"/>
    </source>
</evidence>
<gene>
    <name evidence="6" type="primary">cfap126</name>
</gene>
<reference evidence="6" key="1">
    <citation type="submission" date="2025-08" db="UniProtKB">
        <authorList>
            <consortium name="Ensembl"/>
        </authorList>
    </citation>
    <scope>IDENTIFICATION</scope>
</reference>
<dbReference type="PANTHER" id="PTHR34639:SF1">
    <property type="entry name" value="PROTEIN FLATTOP"/>
    <property type="match status" value="1"/>
</dbReference>
<feature type="compositionally biased region" description="Polar residues" evidence="5">
    <location>
        <begin position="128"/>
        <end position="140"/>
    </location>
</feature>
<organism evidence="6 7">
    <name type="scientific">Sander lucioperca</name>
    <name type="common">Pike-perch</name>
    <name type="synonym">Perca lucioperca</name>
    <dbReference type="NCBI Taxonomy" id="283035"/>
    <lineage>
        <taxon>Eukaryota</taxon>
        <taxon>Metazoa</taxon>
        <taxon>Chordata</taxon>
        <taxon>Craniata</taxon>
        <taxon>Vertebrata</taxon>
        <taxon>Euteleostomi</taxon>
        <taxon>Actinopterygii</taxon>
        <taxon>Neopterygii</taxon>
        <taxon>Teleostei</taxon>
        <taxon>Neoteleostei</taxon>
        <taxon>Acanthomorphata</taxon>
        <taxon>Eupercaria</taxon>
        <taxon>Perciformes</taxon>
        <taxon>Percoidei</taxon>
        <taxon>Percidae</taxon>
        <taxon>Luciopercinae</taxon>
        <taxon>Sander</taxon>
    </lineage>
</organism>
<dbReference type="AlphaFoldDB" id="A0A8C9YRV2"/>
<comment type="function">
    <text evidence="4">Microtubule inner protein (MIP) part of the dynein-decorated doublet microtubules (DMTs) in cilia axoneme. Acts as a regulator of cilium basal body docking and positioning in mono- and multiciliated cells. Regulates basal body docking and cilia formation in multiciliated lung cells. Regulates kinocilium positioning and stereocilia bundle morphogenesis in the inner ear.</text>
</comment>
<name>A0A8C9YRV2_SANLU</name>
<dbReference type="GO" id="GO:0044782">
    <property type="term" value="P:cilium organization"/>
    <property type="evidence" value="ECO:0007669"/>
    <property type="project" value="TreeGrafter"/>
</dbReference>
<dbReference type="Ensembl" id="ENSSLUT00000029851.1">
    <property type="protein sequence ID" value="ENSSLUP00000028923.1"/>
    <property type="gene ID" value="ENSSLUG00000013045.1"/>
</dbReference>
<dbReference type="Pfam" id="PF22611">
    <property type="entry name" value="CFAP126"/>
    <property type="match status" value="1"/>
</dbReference>
<dbReference type="GeneTree" id="ENSGT00390000001092"/>
<proteinExistence type="inferred from homology"/>
<keyword evidence="7" id="KW-1185">Reference proteome</keyword>
<reference evidence="6" key="2">
    <citation type="submission" date="2025-09" db="UniProtKB">
        <authorList>
            <consortium name="Ensembl"/>
        </authorList>
    </citation>
    <scope>IDENTIFICATION</scope>
</reference>